<dbReference type="Gramene" id="OMERI10G04420.1">
    <property type="protein sequence ID" value="OMERI10G04420.1"/>
    <property type="gene ID" value="OMERI10G04420"/>
</dbReference>
<dbReference type="eggNOG" id="KOG0628">
    <property type="taxonomic scope" value="Eukaryota"/>
</dbReference>
<evidence type="ECO:0000256" key="7">
    <source>
        <dbReference type="RuleBase" id="RU000382"/>
    </source>
</evidence>
<dbReference type="PANTHER" id="PTHR11999:SF96">
    <property type="entry name" value="TYROSINE DECARBOXYLASE"/>
    <property type="match status" value="1"/>
</dbReference>
<evidence type="ECO:0000313" key="10">
    <source>
        <dbReference type="Proteomes" id="UP000008021"/>
    </source>
</evidence>
<feature type="modified residue" description="N6-(pyridoxal phosphate)lysine" evidence="6">
    <location>
        <position position="339"/>
    </location>
</feature>
<dbReference type="InterPro" id="IPR015422">
    <property type="entry name" value="PyrdxlP-dep_Trfase_small"/>
</dbReference>
<dbReference type="GO" id="GO:0030170">
    <property type="term" value="F:pyridoxal phosphate binding"/>
    <property type="evidence" value="ECO:0007669"/>
    <property type="project" value="InterPro"/>
</dbReference>
<dbReference type="InterPro" id="IPR015421">
    <property type="entry name" value="PyrdxlP-dep_Trfase_major"/>
</dbReference>
<dbReference type="PRINTS" id="PR00800">
    <property type="entry name" value="YHDCRBOXLASE"/>
</dbReference>
<evidence type="ECO:0000256" key="1">
    <source>
        <dbReference type="ARBA" id="ARBA00001933"/>
    </source>
</evidence>
<accession>A0A0E0EWP7</accession>
<comment type="cofactor">
    <cofactor evidence="1 6 7">
        <name>pyridoxal 5'-phosphate</name>
        <dbReference type="ChEBI" id="CHEBI:597326"/>
    </cofactor>
</comment>
<evidence type="ECO:0000256" key="4">
    <source>
        <dbReference type="ARBA" id="ARBA00022898"/>
    </source>
</evidence>
<evidence type="ECO:0008006" key="11">
    <source>
        <dbReference type="Google" id="ProtNLM"/>
    </source>
</evidence>
<dbReference type="InterPro" id="IPR015424">
    <property type="entry name" value="PyrdxlP-dep_Trfase"/>
</dbReference>
<dbReference type="SUPFAM" id="SSF53383">
    <property type="entry name" value="PLP-dependent transferases"/>
    <property type="match status" value="1"/>
</dbReference>
<dbReference type="Pfam" id="PF00282">
    <property type="entry name" value="Pyridoxal_deC"/>
    <property type="match status" value="1"/>
</dbReference>
<protein>
    <recommendedName>
        <fullName evidence="11">Tyrosine decarboxylase</fullName>
    </recommendedName>
</protein>
<feature type="compositionally biased region" description="Polar residues" evidence="8">
    <location>
        <begin position="7"/>
        <end position="22"/>
    </location>
</feature>
<evidence type="ECO:0000256" key="6">
    <source>
        <dbReference type="PIRSR" id="PIRSR602129-50"/>
    </source>
</evidence>
<reference evidence="9" key="1">
    <citation type="submission" date="2015-04" db="UniProtKB">
        <authorList>
            <consortium name="EnsemblPlants"/>
        </authorList>
    </citation>
    <scope>IDENTIFICATION</scope>
</reference>
<feature type="region of interest" description="Disordered" evidence="8">
    <location>
        <begin position="1"/>
        <end position="23"/>
    </location>
</feature>
<dbReference type="GO" id="GO:0019752">
    <property type="term" value="P:carboxylic acid metabolic process"/>
    <property type="evidence" value="ECO:0007669"/>
    <property type="project" value="InterPro"/>
</dbReference>
<dbReference type="FunFam" id="3.90.1150.10:FF:000018">
    <property type="entry name" value="Histidine decarboxylase"/>
    <property type="match status" value="1"/>
</dbReference>
<dbReference type="GO" id="GO:0005737">
    <property type="term" value="C:cytoplasm"/>
    <property type="evidence" value="ECO:0007669"/>
    <property type="project" value="TreeGrafter"/>
</dbReference>
<dbReference type="GO" id="GO:0006520">
    <property type="term" value="P:amino acid metabolic process"/>
    <property type="evidence" value="ECO:0007669"/>
    <property type="project" value="InterPro"/>
</dbReference>
<reference evidence="9" key="2">
    <citation type="submission" date="2018-05" db="EMBL/GenBank/DDBJ databases">
        <title>OmerRS3 (Oryza meridionalis Reference Sequence Version 3).</title>
        <authorList>
            <person name="Zhang J."/>
            <person name="Kudrna D."/>
            <person name="Lee S."/>
            <person name="Talag J."/>
            <person name="Welchert J."/>
            <person name="Wing R.A."/>
        </authorList>
    </citation>
    <scope>NUCLEOTIDE SEQUENCE [LARGE SCALE GENOMIC DNA]</scope>
    <source>
        <strain evidence="9">cv. OR44</strain>
    </source>
</reference>
<organism evidence="9">
    <name type="scientific">Oryza meridionalis</name>
    <dbReference type="NCBI Taxonomy" id="40149"/>
    <lineage>
        <taxon>Eukaryota</taxon>
        <taxon>Viridiplantae</taxon>
        <taxon>Streptophyta</taxon>
        <taxon>Embryophyta</taxon>
        <taxon>Tracheophyta</taxon>
        <taxon>Spermatophyta</taxon>
        <taxon>Magnoliopsida</taxon>
        <taxon>Liliopsida</taxon>
        <taxon>Poales</taxon>
        <taxon>Poaceae</taxon>
        <taxon>BOP clade</taxon>
        <taxon>Oryzoideae</taxon>
        <taxon>Oryzeae</taxon>
        <taxon>Oryzinae</taxon>
        <taxon>Oryza</taxon>
    </lineage>
</organism>
<dbReference type="GO" id="GO:0016831">
    <property type="term" value="F:carboxy-lyase activity"/>
    <property type="evidence" value="ECO:0007669"/>
    <property type="project" value="UniProtKB-KW"/>
</dbReference>
<keyword evidence="5 7" id="KW-0456">Lyase</keyword>
<keyword evidence="4 6" id="KW-0663">Pyridoxal phosphate</keyword>
<evidence type="ECO:0000256" key="8">
    <source>
        <dbReference type="SAM" id="MobiDB-lite"/>
    </source>
</evidence>
<dbReference type="EnsemblPlants" id="OMERI10G04420.1">
    <property type="protein sequence ID" value="OMERI10G04420.1"/>
    <property type="gene ID" value="OMERI10G04420"/>
</dbReference>
<dbReference type="InterPro" id="IPR002129">
    <property type="entry name" value="PyrdxlP-dep_de-COase"/>
</dbReference>
<proteinExistence type="inferred from homology"/>
<sequence>MAPPSHSHATNGSGAPHSQNNGAIAVDTPVTQCARLLDADEFRRHGHLVVDFIADYYAGLGEYPVHPTVSPGFLRHHLPAEAPSSRTEPADAFAAALQDVRDVILPGLTHWQSPRHFAHFPASSSTVGALGEALTTGINVVPFTWAASPAATELEMVVVDWLGKALHLPERMLFAGGGGGTILGTTCEAILCALVAARDRKLTVIGEERIGDLVVYCSDQTHFAFCKAACITGIQRDHCSEIPTYRDDTFALSPAELQAAMQRDVDAGLVPLFLCATIGTTQTTAVDTVGELCAVAAPHGAWVHVDAAYAGSALVCPEFRGVIAGGVEAADSFSMNAHKWLLANNDCCVMWVRTPSALVAALGTDQEYILKDAAAATAAEGVVDYKDWGVTLTRRFRALKVWLVLRCYGVEGLREHVRSHVRMAAAFEGMVRADARFEVVTPRRFALVCFRLRSPKNYRSAGGEKSANELNRRLLEEVNAASSGPYMSSGMVGGVYMLRCAVGSTLTEERHVREAWKVVQDRATSILRKMEIIM</sequence>
<evidence type="ECO:0000256" key="3">
    <source>
        <dbReference type="ARBA" id="ARBA00022793"/>
    </source>
</evidence>
<dbReference type="AlphaFoldDB" id="A0A0E0EWP7"/>
<keyword evidence="3" id="KW-0210">Decarboxylase</keyword>
<dbReference type="InterPro" id="IPR010977">
    <property type="entry name" value="Aromatic_deC"/>
</dbReference>
<keyword evidence="10" id="KW-1185">Reference proteome</keyword>
<dbReference type="HOGENOM" id="CLU_011856_3_1_1"/>
<dbReference type="Gene3D" id="3.90.1150.10">
    <property type="entry name" value="Aspartate Aminotransferase, domain 1"/>
    <property type="match status" value="1"/>
</dbReference>
<name>A0A0E0EWP7_9ORYZ</name>
<dbReference type="Gene3D" id="1.20.1340.10">
    <property type="entry name" value="dopa decarboxylase, N-terminal domain"/>
    <property type="match status" value="1"/>
</dbReference>
<evidence type="ECO:0000256" key="2">
    <source>
        <dbReference type="ARBA" id="ARBA00009533"/>
    </source>
</evidence>
<dbReference type="Gene3D" id="3.40.640.10">
    <property type="entry name" value="Type I PLP-dependent aspartate aminotransferase-like (Major domain)"/>
    <property type="match status" value="1"/>
</dbReference>
<comment type="similarity">
    <text evidence="2 7">Belongs to the group II decarboxylase family.</text>
</comment>
<evidence type="ECO:0000313" key="9">
    <source>
        <dbReference type="EnsemblPlants" id="OMERI10G04420.1"/>
    </source>
</evidence>
<evidence type="ECO:0000256" key="5">
    <source>
        <dbReference type="ARBA" id="ARBA00023239"/>
    </source>
</evidence>
<dbReference type="STRING" id="40149.A0A0E0EWP7"/>
<dbReference type="Proteomes" id="UP000008021">
    <property type="component" value="Chromosome 10"/>
</dbReference>
<dbReference type="PANTHER" id="PTHR11999">
    <property type="entry name" value="GROUP II PYRIDOXAL-5-PHOSPHATE DECARBOXYLASE"/>
    <property type="match status" value="1"/>
</dbReference>